<evidence type="ECO:0000313" key="4">
    <source>
        <dbReference type="Proteomes" id="UP000224854"/>
    </source>
</evidence>
<dbReference type="EMBL" id="NJEU01000180">
    <property type="protein sequence ID" value="PHH79609.1"/>
    <property type="molecule type" value="Genomic_DNA"/>
</dbReference>
<reference evidence="3 4" key="1">
    <citation type="submission" date="2017-06" db="EMBL/GenBank/DDBJ databases">
        <title>Ant-infecting Ophiocordyceps genomes reveal a high diversity of potential behavioral manipulation genes and a possible major role for enterotoxins.</title>
        <authorList>
            <person name="De Bekker C."/>
            <person name="Evans H.C."/>
            <person name="Brachmann A."/>
            <person name="Hughes D.P."/>
        </authorList>
    </citation>
    <scope>NUCLEOTIDE SEQUENCE [LARGE SCALE GENOMIC DNA]</scope>
    <source>
        <strain evidence="3 4">1348a</strain>
    </source>
</reference>
<keyword evidence="1" id="KW-0175">Coiled coil</keyword>
<feature type="region of interest" description="Disordered" evidence="2">
    <location>
        <begin position="1645"/>
        <end position="1680"/>
    </location>
</feature>
<accession>A0A2C5XV96</accession>
<keyword evidence="4" id="KW-1185">Reference proteome</keyword>
<feature type="compositionally biased region" description="Polar residues" evidence="2">
    <location>
        <begin position="153"/>
        <end position="162"/>
    </location>
</feature>
<evidence type="ECO:0000313" key="3">
    <source>
        <dbReference type="EMBL" id="PHH79609.1"/>
    </source>
</evidence>
<feature type="compositionally biased region" description="Basic and acidic residues" evidence="2">
    <location>
        <begin position="1"/>
        <end position="16"/>
    </location>
</feature>
<dbReference type="Proteomes" id="UP000224854">
    <property type="component" value="Unassembled WGS sequence"/>
</dbReference>
<sequence length="1881" mass="207047">MPPSSDRESAGEGERRPRQHHQHQHQHSQSQDQTSRALVPMWDSSDPDRAPPPLPLNPQSPSFNSRAGTSTAIQSAHAAMNDRARESAALVPALAKRMADASPDKALVKGAASHRRMQSLQQGSVRDLSLMLEAARSSDKQDRPCTPTPLMDSASQASTPTLTPRRPAPQSILGHHTPPQSSTMLALQTMGVQQASPDAAGPAKAPHTIEGLSAQILSLTNIAQSLHKEMNQLSRRSKDNATDLLSLKEVTSSRDEDIRKSLRHLVGNMSDASSTLSSHEHYPGLYIDNKPHYSSPPPSAHPPQLARVPSIKSFTESIDRASISTPALSAAEHSASMALLEKILRTIGSHDGNESLVELLHHVSDKLSSMATAAKMDELAEHLRQQSESAIVSSSPVRGRHATTDKDASHLDIEYCNSGSVQRLLHNGELRRSSVPSARGSELLNEDLIKIIRSVKDSVAQGGGLTAEVKALVRELRGEVLGMGRELGKRLERMGARALDEAESPSKDDVSRVIDQGLEQMKEQLNHVLREHRRQSQASTSSQKTLVDYQEIYNAMRAALRDNEASRGDDMPDLSREDVIEAVREAWENYKPEIEVQQLGLERDEVLTCLKEGLRECLPADERPTGATREEVFKAVVEGLKHFVPPQMHTTASMSRDEIIEAVRDCLEEFEFPAAASAVGNDLTHMDMMHAVKQGLEQGLEGLHLSRSDDMMMAEPHNHEVLARLDQVTDLLKAEFQAVSEEAKENVAASGRDTEQVLDATKDGLENLRIAIESYVDSANGTAGQDELRESLTASMDELKAQVSQVALQANESARQQLQTELEELRHVVNSSMVPAAKPPEQDTNHQVLEALHNGLGGLRQEILRPRPETSEILGAIQDGLSDVRAGLDRVTNRPVDFSANDEILEALQSGLESIRADIETLRSNSETAVAAVARVGDDAAEQAIVPADMVRQDDIKKLEVLITQLRIKVEAMEEPERRGEGIERHDLDRFEDMLRHVQNEVSDFASRQAAAFEASSTARQEQQTRESSNGDGATREDVEAIETLMRNTKARLDDLMDGEQAVRKENIDVIETLVLETRQTMGAMASQLDDVAHKDDLAGLQGLLGQLIEEVEALKTHAEKEEENDDKATKTDIEAVETVVLEMKTAVDEFAALVSTKDQVAGLETLVREHVDKTQAHSEASAKAMDDRQAEIVGVADRVTEIKGLLQELDGAVKDRLAGIESWSKAVGETMDKKDQAEQDVKSMFEHVKTQFDETKEMVAGARVEAKDKVQETAELLGGKIEEHMRALLDRHDELRAAMEDRDTAAGETQEAVAGTKAVAEELKLLVDTLGSTVTDSLEKMEEASKIVFGKVEELGSRADETHAEAKTEHDETRKHVEQAARGVQELKDELGECQPKVLEAVKDLLLLVGEHFEHSKAAVMQQAALPPAQPYDDCHVQQKLDRLAEERYDDSGVRDKLDQLLGQQYDDSDVRQKLQELAEQRYDDSCVHDKLDKLVHHSTLAEQALGQLEALQHVHQTVVGTAADLSHLVSSQKQRIADEHDDREKTLLETRLALERKLEQKEHVEAAVRGLQDEQRRLHKSISSLRAEQESLVQQKTRLTGDVSSLETAMRLRREELADMECRADRLERRILEGVMDHSRVLLMAKNRKEGDKMSRKRANKTDEPRPQPPPSSSTALGAALCSKRTGQSGASRRIASLSQMNSNLPSGSVKRSNSVRTQLGGGDTFRKRSWGGGGLALKGGVDLDDKENTAVQETVEELDEETASMGLDDDGDGDRRGTGGAYRDDDDDDDDHHDDIHHDDDDKQDMHSNHSNGDAETDQAHSDAGTLRRSSMGTTVMTSTTVQYTESEAGYSDHDDYGESMLESDAGAANNDVVLYGQ</sequence>
<feature type="region of interest" description="Disordered" evidence="2">
    <location>
        <begin position="1702"/>
        <end position="1881"/>
    </location>
</feature>
<feature type="compositionally biased region" description="Acidic residues" evidence="2">
    <location>
        <begin position="1757"/>
        <end position="1775"/>
    </location>
</feature>
<evidence type="ECO:0000256" key="2">
    <source>
        <dbReference type="SAM" id="MobiDB-lite"/>
    </source>
</evidence>
<comment type="caution">
    <text evidence="3">The sequence shown here is derived from an EMBL/GenBank/DDBJ whole genome shotgun (WGS) entry which is preliminary data.</text>
</comment>
<evidence type="ECO:0000256" key="1">
    <source>
        <dbReference type="SAM" id="Coils"/>
    </source>
</evidence>
<gene>
    <name evidence="3" type="ORF">CDD82_2286</name>
</gene>
<feature type="region of interest" description="Disordered" evidence="2">
    <location>
        <begin position="99"/>
        <end position="123"/>
    </location>
</feature>
<name>A0A2C5XV96_9HYPO</name>
<feature type="compositionally biased region" description="Basic and acidic residues" evidence="2">
    <location>
        <begin position="1796"/>
        <end position="1811"/>
    </location>
</feature>
<feature type="region of interest" description="Disordered" evidence="2">
    <location>
        <begin position="135"/>
        <end position="180"/>
    </location>
</feature>
<feature type="compositionally biased region" description="Basic residues" evidence="2">
    <location>
        <begin position="17"/>
        <end position="26"/>
    </location>
</feature>
<feature type="compositionally biased region" description="Polar residues" evidence="2">
    <location>
        <begin position="1015"/>
        <end position="1032"/>
    </location>
</feature>
<organism evidence="3 4">
    <name type="scientific">Ophiocordyceps australis</name>
    <dbReference type="NCBI Taxonomy" id="1399860"/>
    <lineage>
        <taxon>Eukaryota</taxon>
        <taxon>Fungi</taxon>
        <taxon>Dikarya</taxon>
        <taxon>Ascomycota</taxon>
        <taxon>Pezizomycotina</taxon>
        <taxon>Sordariomycetes</taxon>
        <taxon>Hypocreomycetidae</taxon>
        <taxon>Hypocreales</taxon>
        <taxon>Ophiocordycipitaceae</taxon>
        <taxon>Ophiocordyceps</taxon>
    </lineage>
</organism>
<proteinExistence type="predicted"/>
<feature type="coiled-coil region" evidence="1">
    <location>
        <begin position="789"/>
        <end position="828"/>
    </location>
</feature>
<feature type="compositionally biased region" description="Polar residues" evidence="2">
    <location>
        <begin position="1702"/>
        <end position="1720"/>
    </location>
</feature>
<feature type="region of interest" description="Disordered" evidence="2">
    <location>
        <begin position="1"/>
        <end position="84"/>
    </location>
</feature>
<protein>
    <submittedName>
        <fullName evidence="3">Uncharacterized protein</fullName>
    </submittedName>
</protein>
<feature type="compositionally biased region" description="Low complexity" evidence="2">
    <location>
        <begin position="1833"/>
        <end position="1845"/>
    </location>
</feature>
<feature type="region of interest" description="Disordered" evidence="2">
    <location>
        <begin position="1009"/>
        <end position="1037"/>
    </location>
</feature>
<feature type="compositionally biased region" description="Basic and acidic residues" evidence="2">
    <location>
        <begin position="1649"/>
        <end position="1668"/>
    </location>
</feature>
<dbReference type="OrthoDB" id="5423371at2759"/>